<dbReference type="SUPFAM" id="SSF53686">
    <property type="entry name" value="Tryptophan synthase beta subunit-like PLP-dependent enzymes"/>
    <property type="match status" value="1"/>
</dbReference>
<organism evidence="5 6">
    <name type="scientific">Pseudonocardia humida</name>
    <dbReference type="NCBI Taxonomy" id="2800819"/>
    <lineage>
        <taxon>Bacteria</taxon>
        <taxon>Bacillati</taxon>
        <taxon>Actinomycetota</taxon>
        <taxon>Actinomycetes</taxon>
        <taxon>Pseudonocardiales</taxon>
        <taxon>Pseudonocardiaceae</taxon>
        <taxon>Pseudonocardia</taxon>
    </lineage>
</organism>
<reference evidence="5" key="1">
    <citation type="submission" date="2021-04" db="EMBL/GenBank/DDBJ databases">
        <title>Pseudonocardia sp. nov., isolated from sandy soil of mangrove forest.</title>
        <authorList>
            <person name="Zan Z."/>
            <person name="Huang R."/>
            <person name="Liu W."/>
        </authorList>
    </citation>
    <scope>NUCLEOTIDE SEQUENCE</scope>
    <source>
        <strain evidence="5">S2-4</strain>
    </source>
</reference>
<feature type="domain" description="Tryptophan synthase beta chain-like PALP" evidence="4">
    <location>
        <begin position="15"/>
        <end position="310"/>
    </location>
</feature>
<evidence type="ECO:0000256" key="2">
    <source>
        <dbReference type="ARBA" id="ARBA00022898"/>
    </source>
</evidence>
<sequence length="321" mass="32275">MTPAEVERTRALIAPWVRRTPVVALDPADLGVAQAPGGLVLKLEQLQRAGSFKTRGAFANLLLRAVPDVGVVAASGGNHGVAVAHAAQRLGVRARIHVPTISAPAKIAAIRASGADLVVDGDRYADALAGAREWERRTGALPVHAFDQRETLLGTATLGAELLVQLGGGHDPGSDPGFDTVLVPVGGGGLLGGVAARLAGVVRVVGVEPVEAPTLTTALAAGGPADAPTGGIAADALAPRRVGELVFPIVARHVERVVLVDDAAIVGAQRALWAAARLVAEPAAAVGLAALRSGAYRPAPTERVVVLVSGANTDPGAVAAP</sequence>
<dbReference type="InterPro" id="IPR050147">
    <property type="entry name" value="Ser/Thr_Dehydratase"/>
</dbReference>
<proteinExistence type="predicted"/>
<gene>
    <name evidence="5" type="ORF">KDL28_35445</name>
</gene>
<accession>A0ABT1ABJ8</accession>
<dbReference type="Pfam" id="PF00291">
    <property type="entry name" value="PALP"/>
    <property type="match status" value="1"/>
</dbReference>
<dbReference type="NCBIfam" id="NF006094">
    <property type="entry name" value="PRK08246.1"/>
    <property type="match status" value="1"/>
</dbReference>
<dbReference type="InterPro" id="IPR001926">
    <property type="entry name" value="TrpB-like_PALP"/>
</dbReference>
<dbReference type="PANTHER" id="PTHR48078">
    <property type="entry name" value="THREONINE DEHYDRATASE, MITOCHONDRIAL-RELATED"/>
    <property type="match status" value="1"/>
</dbReference>
<dbReference type="Gene3D" id="3.40.50.1100">
    <property type="match status" value="2"/>
</dbReference>
<dbReference type="Proteomes" id="UP001165283">
    <property type="component" value="Unassembled WGS sequence"/>
</dbReference>
<comment type="caution">
    <text evidence="5">The sequence shown here is derived from an EMBL/GenBank/DDBJ whole genome shotgun (WGS) entry which is preliminary data.</text>
</comment>
<keyword evidence="3" id="KW-0456">Lyase</keyword>
<protein>
    <submittedName>
        <fullName evidence="5">Serine/threonine dehydratase</fullName>
    </submittedName>
</protein>
<dbReference type="EMBL" id="JAGSOV010000082">
    <property type="protein sequence ID" value="MCO1660368.1"/>
    <property type="molecule type" value="Genomic_DNA"/>
</dbReference>
<keyword evidence="6" id="KW-1185">Reference proteome</keyword>
<dbReference type="InterPro" id="IPR036052">
    <property type="entry name" value="TrpB-like_PALP_sf"/>
</dbReference>
<evidence type="ECO:0000259" key="4">
    <source>
        <dbReference type="Pfam" id="PF00291"/>
    </source>
</evidence>
<evidence type="ECO:0000256" key="3">
    <source>
        <dbReference type="ARBA" id="ARBA00023239"/>
    </source>
</evidence>
<evidence type="ECO:0000313" key="6">
    <source>
        <dbReference type="Proteomes" id="UP001165283"/>
    </source>
</evidence>
<evidence type="ECO:0000256" key="1">
    <source>
        <dbReference type="ARBA" id="ARBA00001933"/>
    </source>
</evidence>
<keyword evidence="2" id="KW-0663">Pyridoxal phosphate</keyword>
<dbReference type="PANTHER" id="PTHR48078:SF6">
    <property type="entry name" value="L-THREONINE DEHYDRATASE CATABOLIC TDCB"/>
    <property type="match status" value="1"/>
</dbReference>
<name>A0ABT1ABJ8_9PSEU</name>
<comment type="cofactor">
    <cofactor evidence="1">
        <name>pyridoxal 5'-phosphate</name>
        <dbReference type="ChEBI" id="CHEBI:597326"/>
    </cofactor>
</comment>
<evidence type="ECO:0000313" key="5">
    <source>
        <dbReference type="EMBL" id="MCO1660368.1"/>
    </source>
</evidence>